<organism evidence="2 3">
    <name type="scientific">Lentinus tigrinus ALCF2SS1-6</name>
    <dbReference type="NCBI Taxonomy" id="1328759"/>
    <lineage>
        <taxon>Eukaryota</taxon>
        <taxon>Fungi</taxon>
        <taxon>Dikarya</taxon>
        <taxon>Basidiomycota</taxon>
        <taxon>Agaricomycotina</taxon>
        <taxon>Agaricomycetes</taxon>
        <taxon>Polyporales</taxon>
        <taxon>Polyporaceae</taxon>
        <taxon>Lentinus</taxon>
    </lineage>
</organism>
<dbReference type="Gene3D" id="1.10.510.10">
    <property type="entry name" value="Transferase(Phosphotransferase) domain 1"/>
    <property type="match status" value="1"/>
</dbReference>
<dbReference type="CDD" id="cd00180">
    <property type="entry name" value="PKc"/>
    <property type="match status" value="1"/>
</dbReference>
<dbReference type="GO" id="GO:0005524">
    <property type="term" value="F:ATP binding"/>
    <property type="evidence" value="ECO:0007669"/>
    <property type="project" value="InterPro"/>
</dbReference>
<dbReference type="PANTHER" id="PTHR44167:SF30">
    <property type="entry name" value="PHOSPHORYLASE KINASE"/>
    <property type="match status" value="1"/>
</dbReference>
<accession>A0A5C2S2N3</accession>
<feature type="domain" description="Protein kinase" evidence="1">
    <location>
        <begin position="75"/>
        <end position="371"/>
    </location>
</feature>
<keyword evidence="2" id="KW-0808">Transferase</keyword>
<dbReference type="InterPro" id="IPR000719">
    <property type="entry name" value="Prot_kinase_dom"/>
</dbReference>
<gene>
    <name evidence="2" type="ORF">L227DRAFT_655130</name>
</gene>
<dbReference type="SUPFAM" id="SSF56112">
    <property type="entry name" value="Protein kinase-like (PK-like)"/>
    <property type="match status" value="1"/>
</dbReference>
<protein>
    <submittedName>
        <fullName evidence="2">Kinase-like protein</fullName>
    </submittedName>
</protein>
<dbReference type="OrthoDB" id="5987198at2759"/>
<dbReference type="GO" id="GO:0004674">
    <property type="term" value="F:protein serine/threonine kinase activity"/>
    <property type="evidence" value="ECO:0007669"/>
    <property type="project" value="TreeGrafter"/>
</dbReference>
<dbReference type="PROSITE" id="PS50011">
    <property type="entry name" value="PROTEIN_KINASE_DOM"/>
    <property type="match status" value="1"/>
</dbReference>
<keyword evidence="3" id="KW-1185">Reference proteome</keyword>
<dbReference type="InterPro" id="IPR011009">
    <property type="entry name" value="Kinase-like_dom_sf"/>
</dbReference>
<dbReference type="STRING" id="1328759.A0A5C2S2N3"/>
<evidence type="ECO:0000313" key="3">
    <source>
        <dbReference type="Proteomes" id="UP000313359"/>
    </source>
</evidence>
<keyword evidence="2" id="KW-0418">Kinase</keyword>
<dbReference type="EMBL" id="ML122278">
    <property type="protein sequence ID" value="RPD57823.1"/>
    <property type="molecule type" value="Genomic_DNA"/>
</dbReference>
<evidence type="ECO:0000313" key="2">
    <source>
        <dbReference type="EMBL" id="RPD57823.1"/>
    </source>
</evidence>
<reference evidence="2" key="1">
    <citation type="journal article" date="2018" name="Genome Biol. Evol.">
        <title>Genomics and development of Lentinus tigrinus, a white-rot wood-decaying mushroom with dimorphic fruiting bodies.</title>
        <authorList>
            <person name="Wu B."/>
            <person name="Xu Z."/>
            <person name="Knudson A."/>
            <person name="Carlson A."/>
            <person name="Chen N."/>
            <person name="Kovaka S."/>
            <person name="LaButti K."/>
            <person name="Lipzen A."/>
            <person name="Pennachio C."/>
            <person name="Riley R."/>
            <person name="Schakwitz W."/>
            <person name="Umezawa K."/>
            <person name="Ohm R.A."/>
            <person name="Grigoriev I.V."/>
            <person name="Nagy L.G."/>
            <person name="Gibbons J."/>
            <person name="Hibbett D."/>
        </authorList>
    </citation>
    <scope>NUCLEOTIDE SEQUENCE [LARGE SCALE GENOMIC DNA]</scope>
    <source>
        <strain evidence="2">ALCF2SS1-6</strain>
    </source>
</reference>
<dbReference type="GO" id="GO:0044773">
    <property type="term" value="P:mitotic DNA damage checkpoint signaling"/>
    <property type="evidence" value="ECO:0007669"/>
    <property type="project" value="TreeGrafter"/>
</dbReference>
<dbReference type="AlphaFoldDB" id="A0A5C2S2N3"/>
<sequence>MLAAGQQKRFPRHAVLSDDEVARTARTTELGAYNLIPSELFWQARYRYLEQHGYLLRPRYTPGWSPSWTGTNLDPTFCEDSILSMTDDVMDAKRRSDNNLVAIKSTMKTEEIRIAQYLSSIRDSQNHCVPVLDVFADPFNPQLLLLVMPYLRQFNDPNFGFVGEVIDFMDQSLEGLAFLHRNLVAHRDIAVQNLMMDARPLYPQGHHPVKRNHTPDGMYRISPLSRTDRPVRYYYIDFDLSVRFPVGGSTYVVGDVGRDTDVPELSEDIPYDAFKVDVFALGNLFYKEFFLQFNSLDWMSELLINMRQPQPKARPTIDEAVALWKGIKATLPSSSYRQRLSSRSEPAIERAFNDTVAAAWNGLYSLKKLVH</sequence>
<dbReference type="Pfam" id="PF00069">
    <property type="entry name" value="Pkinase"/>
    <property type="match status" value="1"/>
</dbReference>
<dbReference type="GO" id="GO:0005634">
    <property type="term" value="C:nucleus"/>
    <property type="evidence" value="ECO:0007669"/>
    <property type="project" value="TreeGrafter"/>
</dbReference>
<name>A0A5C2S2N3_9APHY</name>
<dbReference type="PANTHER" id="PTHR44167">
    <property type="entry name" value="OVARIAN-SPECIFIC SERINE/THREONINE-PROTEIN KINASE LOK-RELATED"/>
    <property type="match status" value="1"/>
</dbReference>
<dbReference type="SMART" id="SM00220">
    <property type="entry name" value="S_TKc"/>
    <property type="match status" value="1"/>
</dbReference>
<proteinExistence type="predicted"/>
<dbReference type="Proteomes" id="UP000313359">
    <property type="component" value="Unassembled WGS sequence"/>
</dbReference>
<evidence type="ECO:0000259" key="1">
    <source>
        <dbReference type="PROSITE" id="PS50011"/>
    </source>
</evidence>